<evidence type="ECO:0000313" key="3">
    <source>
        <dbReference type="EMBL" id="QHN42961.1"/>
    </source>
</evidence>
<feature type="transmembrane region" description="Helical" evidence="1">
    <location>
        <begin position="133"/>
        <end position="149"/>
    </location>
</feature>
<protein>
    <submittedName>
        <fullName evidence="3">Phosphatase PAP2 family protein</fullName>
    </submittedName>
</protein>
<dbReference type="PANTHER" id="PTHR14969">
    <property type="entry name" value="SPHINGOSINE-1-PHOSPHATE PHOSPHOHYDROLASE"/>
    <property type="match status" value="1"/>
</dbReference>
<gene>
    <name evidence="3" type="ORF">GII36_03795</name>
</gene>
<dbReference type="Pfam" id="PF01569">
    <property type="entry name" value="PAP2"/>
    <property type="match status" value="1"/>
</dbReference>
<dbReference type="InterPro" id="IPR000326">
    <property type="entry name" value="PAP2/HPO"/>
</dbReference>
<evidence type="ECO:0000259" key="2">
    <source>
        <dbReference type="SMART" id="SM00014"/>
    </source>
</evidence>
<feature type="transmembrane region" description="Helical" evidence="1">
    <location>
        <begin position="87"/>
        <end position="102"/>
    </location>
</feature>
<dbReference type="AlphaFoldDB" id="A0A857MPE2"/>
<keyword evidence="1" id="KW-1133">Transmembrane helix</keyword>
<proteinExistence type="predicted"/>
<dbReference type="SUPFAM" id="SSF48317">
    <property type="entry name" value="Acid phosphatase/Vanadium-dependent haloperoxidase"/>
    <property type="match status" value="1"/>
</dbReference>
<feature type="transmembrane region" description="Helical" evidence="1">
    <location>
        <begin position="40"/>
        <end position="58"/>
    </location>
</feature>
<evidence type="ECO:0000256" key="1">
    <source>
        <dbReference type="SAM" id="Phobius"/>
    </source>
</evidence>
<feature type="domain" description="Phosphatidic acid phosphatase type 2/haloperoxidase" evidence="2">
    <location>
        <begin position="38"/>
        <end position="148"/>
    </location>
</feature>
<feature type="transmembrane region" description="Helical" evidence="1">
    <location>
        <begin position="12"/>
        <end position="28"/>
    </location>
</feature>
<feature type="transmembrane region" description="Helical" evidence="1">
    <location>
        <begin position="109"/>
        <end position="127"/>
    </location>
</feature>
<accession>A0A857MPE2</accession>
<dbReference type="RefSeq" id="WP_260762645.1">
    <property type="nucleotide sequence ID" value="NZ_CP045921.1"/>
</dbReference>
<keyword evidence="1" id="KW-0472">Membrane</keyword>
<dbReference type="InterPro" id="IPR036938">
    <property type="entry name" value="PAP2/HPO_sf"/>
</dbReference>
<reference evidence="3" key="1">
    <citation type="journal article" date="2021" name="Nat. Microbiol.">
        <title>Cocultivation of an ultrasmall environmental parasitic bacterium with lytic ability against bacteria associated with wastewater foams.</title>
        <authorList>
            <person name="Batinovic S."/>
            <person name="Rose J.J.A."/>
            <person name="Ratcliffe J."/>
            <person name="Seviour R.J."/>
            <person name="Petrovski S."/>
        </authorList>
    </citation>
    <scope>NUCLEOTIDE SEQUENCE</scope>
    <source>
        <strain evidence="3">JR1</strain>
    </source>
</reference>
<keyword evidence="1" id="KW-0812">Transmembrane</keyword>
<evidence type="ECO:0000313" key="4">
    <source>
        <dbReference type="Proteomes" id="UP001059824"/>
    </source>
</evidence>
<sequence length="160" mass="17542">MDTLIKVLADGIVVPLVLTAVVTLVWLVPNREKFRVYSRMLLAGLTSYFVAKLMALAWQPSTERPFELLGVDPGASYLNNPGFPSDHALFVWVLVFAVWYGVRKPWLTCVMAVVATLVCLGRVLALVHTPLDVAGGVFAAAIGALWYLDDIQATKKLAKK</sequence>
<dbReference type="KEGG" id="mama:GII36_03795"/>
<dbReference type="SMART" id="SM00014">
    <property type="entry name" value="acidPPc"/>
    <property type="match status" value="1"/>
</dbReference>
<dbReference type="EMBL" id="CP045921">
    <property type="protein sequence ID" value="QHN42961.1"/>
    <property type="molecule type" value="Genomic_DNA"/>
</dbReference>
<dbReference type="Gene3D" id="1.20.144.10">
    <property type="entry name" value="Phosphatidic acid phosphatase type 2/haloperoxidase"/>
    <property type="match status" value="1"/>
</dbReference>
<organism evidence="3 4">
    <name type="scientific">Candidatus Mycosynbacter amalyticus</name>
    <dbReference type="NCBI Taxonomy" id="2665156"/>
    <lineage>
        <taxon>Bacteria</taxon>
        <taxon>Candidatus Saccharimonadota</taxon>
        <taxon>Candidatus Saccharimonadota incertae sedis</taxon>
        <taxon>Candidatus Mycosynbacter</taxon>
    </lineage>
</organism>
<keyword evidence="4" id="KW-1185">Reference proteome</keyword>
<name>A0A857MPE2_9BACT</name>
<dbReference type="Proteomes" id="UP001059824">
    <property type="component" value="Chromosome"/>
</dbReference>
<dbReference type="PANTHER" id="PTHR14969:SF13">
    <property type="entry name" value="AT30094P"/>
    <property type="match status" value="1"/>
</dbReference>